<gene>
    <name evidence="2" type="ORF">PUR29_32440</name>
</gene>
<sequence>MLEGSGVLVGEEDGQPLAGVERQEACQRIQVALAGEGRIREEGGGGSGMADDAGTERV</sequence>
<evidence type="ECO:0000256" key="1">
    <source>
        <dbReference type="SAM" id="MobiDB-lite"/>
    </source>
</evidence>
<dbReference type="EMBL" id="JAQYXP010000005">
    <property type="protein sequence ID" value="MEN3238166.1"/>
    <property type="molecule type" value="Genomic_DNA"/>
</dbReference>
<dbReference type="RefSeq" id="WP_164712386.1">
    <property type="nucleotide sequence ID" value="NZ_JACWCT010000186.1"/>
</dbReference>
<dbReference type="Proteomes" id="UP001407347">
    <property type="component" value="Unassembled WGS sequence"/>
</dbReference>
<protein>
    <submittedName>
        <fullName evidence="2">Uncharacterized protein</fullName>
    </submittedName>
</protein>
<comment type="caution">
    <text evidence="2">The sequence shown here is derived from an EMBL/GenBank/DDBJ whole genome shotgun (WGS) entry which is preliminary data.</text>
</comment>
<accession>A0ABV0A4R7</accession>
<organism evidence="2 3">
    <name type="scientific">Methylobacterium ajmalii</name>
    <dbReference type="NCBI Taxonomy" id="2738439"/>
    <lineage>
        <taxon>Bacteria</taxon>
        <taxon>Pseudomonadati</taxon>
        <taxon>Pseudomonadota</taxon>
        <taxon>Alphaproteobacteria</taxon>
        <taxon>Hyphomicrobiales</taxon>
        <taxon>Methylobacteriaceae</taxon>
        <taxon>Methylobacterium</taxon>
    </lineage>
</organism>
<keyword evidence="3" id="KW-1185">Reference proteome</keyword>
<reference evidence="2 3" key="1">
    <citation type="journal article" date="2023" name="PLoS ONE">
        <title>Complete genome assembly of Hawai'i environmental nontuberculous mycobacteria reveals unexpected co-isolation with methylobacteria.</title>
        <authorList>
            <person name="Hendrix J."/>
            <person name="Epperson L.E."/>
            <person name="Tong E.I."/>
            <person name="Chan Y.L."/>
            <person name="Hasan N.A."/>
            <person name="Dawrs S.N."/>
            <person name="Norton G.J."/>
            <person name="Virdi R."/>
            <person name="Crooks J.L."/>
            <person name="Chan E.D."/>
            <person name="Honda J.R."/>
            <person name="Strong M."/>
        </authorList>
    </citation>
    <scope>NUCLEOTIDE SEQUENCE [LARGE SCALE GENOMIC DNA]</scope>
    <source>
        <strain evidence="2 3">NJH_HI04-1</strain>
    </source>
</reference>
<evidence type="ECO:0000313" key="2">
    <source>
        <dbReference type="EMBL" id="MEN3238166.1"/>
    </source>
</evidence>
<proteinExistence type="predicted"/>
<name>A0ABV0A4R7_9HYPH</name>
<feature type="region of interest" description="Disordered" evidence="1">
    <location>
        <begin position="1"/>
        <end position="21"/>
    </location>
</feature>
<evidence type="ECO:0000313" key="3">
    <source>
        <dbReference type="Proteomes" id="UP001407347"/>
    </source>
</evidence>
<feature type="region of interest" description="Disordered" evidence="1">
    <location>
        <begin position="36"/>
        <end position="58"/>
    </location>
</feature>